<evidence type="ECO:0000256" key="7">
    <source>
        <dbReference type="SAM" id="Phobius"/>
    </source>
</evidence>
<feature type="transmembrane region" description="Helical" evidence="7">
    <location>
        <begin position="46"/>
        <end position="65"/>
    </location>
</feature>
<evidence type="ECO:0000256" key="6">
    <source>
        <dbReference type="ARBA" id="ARBA00023136"/>
    </source>
</evidence>
<feature type="domain" description="Major facilitator superfamily (MFS) profile" evidence="8">
    <location>
        <begin position="12"/>
        <end position="517"/>
    </location>
</feature>
<dbReference type="InterPro" id="IPR004638">
    <property type="entry name" value="EmrB-like"/>
</dbReference>
<dbReference type="AlphaFoldDB" id="A0A7W2A945"/>
<dbReference type="InterPro" id="IPR036259">
    <property type="entry name" value="MFS_trans_sf"/>
</dbReference>
<feature type="transmembrane region" description="Helical" evidence="7">
    <location>
        <begin position="197"/>
        <end position="218"/>
    </location>
</feature>
<dbReference type="Pfam" id="PF07690">
    <property type="entry name" value="MFS_1"/>
    <property type="match status" value="1"/>
</dbReference>
<feature type="transmembrane region" description="Helical" evidence="7">
    <location>
        <begin position="490"/>
        <end position="512"/>
    </location>
</feature>
<dbReference type="GO" id="GO:0022857">
    <property type="term" value="F:transmembrane transporter activity"/>
    <property type="evidence" value="ECO:0007669"/>
    <property type="project" value="InterPro"/>
</dbReference>
<name>A0A7W2A945_9BACL</name>
<feature type="transmembrane region" description="Helical" evidence="7">
    <location>
        <begin position="138"/>
        <end position="157"/>
    </location>
</feature>
<dbReference type="RefSeq" id="WP_181751770.1">
    <property type="nucleotide sequence ID" value="NZ_JACEIQ010000008.1"/>
</dbReference>
<feature type="transmembrane region" description="Helical" evidence="7">
    <location>
        <begin position="77"/>
        <end position="100"/>
    </location>
</feature>
<dbReference type="Proteomes" id="UP000535491">
    <property type="component" value="Unassembled WGS sequence"/>
</dbReference>
<dbReference type="FunFam" id="1.20.1720.10:FF:000004">
    <property type="entry name" value="EmrB/QacA family drug resistance transporter"/>
    <property type="match status" value="1"/>
</dbReference>
<keyword evidence="3" id="KW-1003">Cell membrane</keyword>
<feature type="transmembrane region" description="Helical" evidence="7">
    <location>
        <begin position="224"/>
        <end position="246"/>
    </location>
</feature>
<dbReference type="SUPFAM" id="SSF103473">
    <property type="entry name" value="MFS general substrate transporter"/>
    <property type="match status" value="1"/>
</dbReference>
<dbReference type="EMBL" id="JACEIQ010000008">
    <property type="protein sequence ID" value="MBA4494523.1"/>
    <property type="molecule type" value="Genomic_DNA"/>
</dbReference>
<dbReference type="CDD" id="cd17502">
    <property type="entry name" value="MFS_Azr1_MDR_like"/>
    <property type="match status" value="1"/>
</dbReference>
<feature type="transmembrane region" description="Helical" evidence="7">
    <location>
        <begin position="267"/>
        <end position="290"/>
    </location>
</feature>
<dbReference type="PROSITE" id="PS00216">
    <property type="entry name" value="SUGAR_TRANSPORT_1"/>
    <property type="match status" value="1"/>
</dbReference>
<dbReference type="Gene3D" id="1.20.1250.20">
    <property type="entry name" value="MFS general substrate transporter like domains"/>
    <property type="match status" value="1"/>
</dbReference>
<evidence type="ECO:0000256" key="2">
    <source>
        <dbReference type="ARBA" id="ARBA00022448"/>
    </source>
</evidence>
<organism evidence="9 10">
    <name type="scientific">Paenactinomyces guangxiensis</name>
    <dbReference type="NCBI Taxonomy" id="1490290"/>
    <lineage>
        <taxon>Bacteria</taxon>
        <taxon>Bacillati</taxon>
        <taxon>Bacillota</taxon>
        <taxon>Bacilli</taxon>
        <taxon>Bacillales</taxon>
        <taxon>Thermoactinomycetaceae</taxon>
        <taxon>Paenactinomyces</taxon>
    </lineage>
</organism>
<feature type="transmembrane region" description="Helical" evidence="7">
    <location>
        <begin position="106"/>
        <end position="126"/>
    </location>
</feature>
<evidence type="ECO:0000259" key="8">
    <source>
        <dbReference type="PROSITE" id="PS50850"/>
    </source>
</evidence>
<dbReference type="GO" id="GO:0005886">
    <property type="term" value="C:plasma membrane"/>
    <property type="evidence" value="ECO:0007669"/>
    <property type="project" value="UniProtKB-SubCell"/>
</dbReference>
<feature type="transmembrane region" description="Helical" evidence="7">
    <location>
        <begin position="356"/>
        <end position="379"/>
    </location>
</feature>
<sequence>MEHLSHKQKTTIMIAIVASMLFAALNQTIVGTILPRIISELKGMEYFYWVFTIYMLSSSITAILVGKLSDIYGRKPFLLVGIGLFVLGSFLCGTSANIFQLITYRGIQGLGGGMVMSTAFTAVGDLFSPRERGRWQGLMSATFGLASILGPMLGGYIVDHMDWHWCFWIFLPFGIITFALIWRLFPQAPRKDKQPIDYFGSLFLTLTMIPMLLAFTWAGSKYAWTSLCILGLFAASAVALLIFILIERAVKSPVLPLALFKNSIFSLSNLINFILGAGMFGAIMYTPFFIQGVMGQSATHSSFIMIPMTLGLVSGSILSGQITSRTGKYKVLALSGLIVMSVGMFSMYFIDPDISVLQLVLHMLVIGIGLGVSFPIFMLTVQNAVDYRHLGVATSSSQLFRQLGGTIGVSIMGTIMTTTMKSELEKLTPAGRADMLAQNPEAAEKLASLRNPQILMNHEQLAAIKSRLPEPLISTFDQTIHILKAALATAINHVFLAGSIILATGFILTLFLKEIPLRTSNQQINKEEDESNQVLRERLN</sequence>
<keyword evidence="4 7" id="KW-0812">Transmembrane</keyword>
<evidence type="ECO:0000256" key="3">
    <source>
        <dbReference type="ARBA" id="ARBA00022475"/>
    </source>
</evidence>
<protein>
    <submittedName>
        <fullName evidence="9">MFS transporter</fullName>
    </submittedName>
</protein>
<keyword evidence="2" id="KW-0813">Transport</keyword>
<keyword evidence="6 7" id="KW-0472">Membrane</keyword>
<feature type="transmembrane region" description="Helical" evidence="7">
    <location>
        <begin position="163"/>
        <end position="185"/>
    </location>
</feature>
<proteinExistence type="predicted"/>
<dbReference type="InterPro" id="IPR011701">
    <property type="entry name" value="MFS"/>
</dbReference>
<dbReference type="PANTHER" id="PTHR23501:SF197">
    <property type="entry name" value="COMD"/>
    <property type="match status" value="1"/>
</dbReference>
<dbReference type="PANTHER" id="PTHR23501">
    <property type="entry name" value="MAJOR FACILITATOR SUPERFAMILY"/>
    <property type="match status" value="1"/>
</dbReference>
<accession>A0A7W2A945</accession>
<dbReference type="NCBIfam" id="TIGR00711">
    <property type="entry name" value="efflux_EmrB"/>
    <property type="match status" value="1"/>
</dbReference>
<evidence type="ECO:0000256" key="4">
    <source>
        <dbReference type="ARBA" id="ARBA00022692"/>
    </source>
</evidence>
<feature type="transmembrane region" description="Helical" evidence="7">
    <location>
        <begin position="302"/>
        <end position="319"/>
    </location>
</feature>
<feature type="transmembrane region" description="Helical" evidence="7">
    <location>
        <begin position="331"/>
        <end position="350"/>
    </location>
</feature>
<keyword evidence="10" id="KW-1185">Reference proteome</keyword>
<comment type="caution">
    <text evidence="9">The sequence shown here is derived from an EMBL/GenBank/DDBJ whole genome shotgun (WGS) entry which is preliminary data.</text>
</comment>
<gene>
    <name evidence="9" type="ORF">H1191_09420</name>
</gene>
<evidence type="ECO:0000313" key="9">
    <source>
        <dbReference type="EMBL" id="MBA4494523.1"/>
    </source>
</evidence>
<evidence type="ECO:0000256" key="5">
    <source>
        <dbReference type="ARBA" id="ARBA00022989"/>
    </source>
</evidence>
<evidence type="ECO:0000256" key="1">
    <source>
        <dbReference type="ARBA" id="ARBA00004651"/>
    </source>
</evidence>
<dbReference type="PRINTS" id="PR01036">
    <property type="entry name" value="TCRTETB"/>
</dbReference>
<evidence type="ECO:0000313" key="10">
    <source>
        <dbReference type="Proteomes" id="UP000535491"/>
    </source>
</evidence>
<dbReference type="PROSITE" id="PS50850">
    <property type="entry name" value="MFS"/>
    <property type="match status" value="1"/>
</dbReference>
<dbReference type="InterPro" id="IPR020846">
    <property type="entry name" value="MFS_dom"/>
</dbReference>
<dbReference type="Gene3D" id="1.20.1720.10">
    <property type="entry name" value="Multidrug resistance protein D"/>
    <property type="match status" value="1"/>
</dbReference>
<keyword evidence="5 7" id="KW-1133">Transmembrane helix</keyword>
<comment type="subcellular location">
    <subcellularLocation>
        <location evidence="1">Cell membrane</location>
        <topology evidence="1">Multi-pass membrane protein</topology>
    </subcellularLocation>
</comment>
<feature type="transmembrane region" description="Helical" evidence="7">
    <location>
        <begin position="12"/>
        <end position="34"/>
    </location>
</feature>
<reference evidence="9 10" key="1">
    <citation type="submission" date="2020-07" db="EMBL/GenBank/DDBJ databases">
        <authorList>
            <person name="Feng H."/>
        </authorList>
    </citation>
    <scope>NUCLEOTIDE SEQUENCE [LARGE SCALE GENOMIC DNA]</scope>
    <source>
        <strain evidence="10">s-10</strain>
    </source>
</reference>
<dbReference type="InterPro" id="IPR005829">
    <property type="entry name" value="Sugar_transporter_CS"/>
</dbReference>